<keyword evidence="3 10" id="KW-0812">Transmembrane</keyword>
<evidence type="ECO:0000256" key="6">
    <source>
        <dbReference type="ARBA" id="ARBA00023136"/>
    </source>
</evidence>
<dbReference type="Gene3D" id="3.40.190.10">
    <property type="entry name" value="Periplasmic binding protein-like II"/>
    <property type="match status" value="2"/>
</dbReference>
<organism evidence="14 15">
    <name type="scientific">Posidoniimonas corsicana</name>
    <dbReference type="NCBI Taxonomy" id="1938618"/>
    <lineage>
        <taxon>Bacteria</taxon>
        <taxon>Pseudomonadati</taxon>
        <taxon>Planctomycetota</taxon>
        <taxon>Planctomycetia</taxon>
        <taxon>Pirellulales</taxon>
        <taxon>Lacipirellulaceae</taxon>
        <taxon>Posidoniimonas</taxon>
    </lineage>
</organism>
<dbReference type="InterPro" id="IPR015683">
    <property type="entry name" value="Ionotropic_Glu_rcpt"/>
</dbReference>
<evidence type="ECO:0000256" key="11">
    <source>
        <dbReference type="SAM" id="SignalP"/>
    </source>
</evidence>
<keyword evidence="6 10" id="KW-0472">Membrane</keyword>
<evidence type="ECO:0000256" key="4">
    <source>
        <dbReference type="ARBA" id="ARBA00022989"/>
    </source>
</evidence>
<evidence type="ECO:0000259" key="12">
    <source>
        <dbReference type="SMART" id="SM00062"/>
    </source>
</evidence>
<comment type="caution">
    <text evidence="14">The sequence shown here is derived from an EMBL/GenBank/DDBJ whole genome shotgun (WGS) entry which is preliminary data.</text>
</comment>
<keyword evidence="15" id="KW-1185">Reference proteome</keyword>
<dbReference type="SMART" id="SM00079">
    <property type="entry name" value="PBPe"/>
    <property type="match status" value="1"/>
</dbReference>
<evidence type="ECO:0000256" key="2">
    <source>
        <dbReference type="ARBA" id="ARBA00022448"/>
    </source>
</evidence>
<keyword evidence="8" id="KW-0325">Glycoprotein</keyword>
<evidence type="ECO:0000256" key="3">
    <source>
        <dbReference type="ARBA" id="ARBA00022692"/>
    </source>
</evidence>
<reference evidence="14 15" key="1">
    <citation type="submission" date="2019-02" db="EMBL/GenBank/DDBJ databases">
        <title>Deep-cultivation of Planctomycetes and their phenomic and genomic characterization uncovers novel biology.</title>
        <authorList>
            <person name="Wiegand S."/>
            <person name="Jogler M."/>
            <person name="Boedeker C."/>
            <person name="Pinto D."/>
            <person name="Vollmers J."/>
            <person name="Rivas-Marin E."/>
            <person name="Kohn T."/>
            <person name="Peeters S.H."/>
            <person name="Heuer A."/>
            <person name="Rast P."/>
            <person name="Oberbeckmann S."/>
            <person name="Bunk B."/>
            <person name="Jeske O."/>
            <person name="Meyerdierks A."/>
            <person name="Storesund J.E."/>
            <person name="Kallscheuer N."/>
            <person name="Luecker S."/>
            <person name="Lage O.M."/>
            <person name="Pohl T."/>
            <person name="Merkel B.J."/>
            <person name="Hornburger P."/>
            <person name="Mueller R.-W."/>
            <person name="Bruemmer F."/>
            <person name="Labrenz M."/>
            <person name="Spormann A.M."/>
            <person name="Op Den Camp H."/>
            <person name="Overmann J."/>
            <person name="Amann R."/>
            <person name="Jetten M.S.M."/>
            <person name="Mascher T."/>
            <person name="Medema M.H."/>
            <person name="Devos D.P."/>
            <person name="Kaster A.-K."/>
            <person name="Ovreas L."/>
            <person name="Rohde M."/>
            <person name="Galperin M.Y."/>
            <person name="Jogler C."/>
        </authorList>
    </citation>
    <scope>NUCLEOTIDE SEQUENCE [LARGE SCALE GENOMIC DNA]</scope>
    <source>
        <strain evidence="14 15">KOR34</strain>
    </source>
</reference>
<dbReference type="SUPFAM" id="SSF81324">
    <property type="entry name" value="Voltage-gated potassium channels"/>
    <property type="match status" value="1"/>
</dbReference>
<dbReference type="GO" id="GO:0015276">
    <property type="term" value="F:ligand-gated monoatomic ion channel activity"/>
    <property type="evidence" value="ECO:0007669"/>
    <property type="project" value="InterPro"/>
</dbReference>
<dbReference type="GO" id="GO:0016020">
    <property type="term" value="C:membrane"/>
    <property type="evidence" value="ECO:0007669"/>
    <property type="project" value="UniProtKB-SubCell"/>
</dbReference>
<evidence type="ECO:0000313" key="15">
    <source>
        <dbReference type="Proteomes" id="UP000316714"/>
    </source>
</evidence>
<dbReference type="Gene3D" id="1.10.287.70">
    <property type="match status" value="1"/>
</dbReference>
<keyword evidence="4 10" id="KW-1133">Transmembrane helix</keyword>
<dbReference type="EMBL" id="SIHJ01000004">
    <property type="protein sequence ID" value="TWT31202.1"/>
    <property type="molecule type" value="Genomic_DNA"/>
</dbReference>
<evidence type="ECO:0000256" key="1">
    <source>
        <dbReference type="ARBA" id="ARBA00004141"/>
    </source>
</evidence>
<dbReference type="PRINTS" id="PR00169">
    <property type="entry name" value="KCHANNEL"/>
</dbReference>
<feature type="transmembrane region" description="Helical" evidence="10">
    <location>
        <begin position="234"/>
        <end position="258"/>
    </location>
</feature>
<evidence type="ECO:0000256" key="8">
    <source>
        <dbReference type="ARBA" id="ARBA00023180"/>
    </source>
</evidence>
<evidence type="ECO:0000256" key="10">
    <source>
        <dbReference type="SAM" id="Phobius"/>
    </source>
</evidence>
<keyword evidence="5" id="KW-0406">Ion transport</keyword>
<evidence type="ECO:0000256" key="5">
    <source>
        <dbReference type="ARBA" id="ARBA00023065"/>
    </source>
</evidence>
<dbReference type="PANTHER" id="PTHR18966">
    <property type="entry name" value="IONOTROPIC GLUTAMATE RECEPTOR"/>
    <property type="match status" value="1"/>
</dbReference>
<feature type="domain" description="Solute-binding protein family 3/N-terminal" evidence="12">
    <location>
        <begin position="52"/>
        <end position="387"/>
    </location>
</feature>
<evidence type="ECO:0000259" key="13">
    <source>
        <dbReference type="SMART" id="SM00079"/>
    </source>
</evidence>
<feature type="signal peptide" evidence="11">
    <location>
        <begin position="1"/>
        <end position="38"/>
    </location>
</feature>
<keyword evidence="11" id="KW-0732">Signal</keyword>
<feature type="chain" id="PRO_5023084107" evidence="11">
    <location>
        <begin position="39"/>
        <end position="390"/>
    </location>
</feature>
<dbReference type="InterPro" id="IPR001638">
    <property type="entry name" value="Solute-binding_3/MltF_N"/>
</dbReference>
<dbReference type="SUPFAM" id="SSF53850">
    <property type="entry name" value="Periplasmic binding protein-like II"/>
    <property type="match status" value="1"/>
</dbReference>
<dbReference type="SMART" id="SM00062">
    <property type="entry name" value="PBPb"/>
    <property type="match status" value="1"/>
</dbReference>
<comment type="subcellular location">
    <subcellularLocation>
        <location evidence="1">Membrane</location>
        <topology evidence="1">Multi-pass membrane protein</topology>
    </subcellularLocation>
</comment>
<dbReference type="InterPro" id="IPR001320">
    <property type="entry name" value="Iontro_rcpt_C"/>
</dbReference>
<sequence precursor="true">MPIETPTSKSPVATQMHAGRAIAALLTLLASTSTPAVAQDQTEAESNAEARTVAVAVRDAPPFSMKNAQGEWTGICVDLLREVQAEIRAAGREVTIDYREMGLDELLDAVERGKVDMGAGAITLNYERELRMDFTHPFYSSGLGIAVGANQRDQGWLGIASAVISPTFMKVVAALLAALLISAVAVYFFERRGNPEQFGGGPARGIGSGLWWAAVTLTTVGYGDKAPKTLPGRLIGLVWMFAGLFIIASFTASVTSVLTVTQLKTGISGPGDLPSVRVATVEGSTAESYLRNRGIVPELFSGAADALGALRQERVAAVVYDEPILRYQINQADAPGLHVLPVTFEPQEYAFPIPDGSPLRERINQSLLRTTSQPGWREVLNGYLGEPPTP</sequence>
<feature type="transmembrane region" description="Helical" evidence="10">
    <location>
        <begin position="168"/>
        <end position="189"/>
    </location>
</feature>
<dbReference type="RefSeq" id="WP_146568388.1">
    <property type="nucleotide sequence ID" value="NZ_SIHJ01000004.1"/>
</dbReference>
<keyword evidence="7" id="KW-0675">Receptor</keyword>
<feature type="transmembrane region" description="Helical" evidence="10">
    <location>
        <begin position="201"/>
        <end position="222"/>
    </location>
</feature>
<dbReference type="Pfam" id="PF00060">
    <property type="entry name" value="Lig_chan"/>
    <property type="match status" value="1"/>
</dbReference>
<keyword evidence="9 14" id="KW-0407">Ion channel</keyword>
<name>A0A5C5V0D1_9BACT</name>
<evidence type="ECO:0000313" key="14">
    <source>
        <dbReference type="EMBL" id="TWT31202.1"/>
    </source>
</evidence>
<proteinExistence type="predicted"/>
<dbReference type="Pfam" id="PF00497">
    <property type="entry name" value="SBP_bac_3"/>
    <property type="match status" value="1"/>
</dbReference>
<dbReference type="Proteomes" id="UP000316714">
    <property type="component" value="Unassembled WGS sequence"/>
</dbReference>
<feature type="domain" description="Ionotropic glutamate receptor C-terminal" evidence="13">
    <location>
        <begin position="52"/>
        <end position="375"/>
    </location>
</feature>
<keyword evidence="2" id="KW-0813">Transport</keyword>
<evidence type="ECO:0000256" key="7">
    <source>
        <dbReference type="ARBA" id="ARBA00023170"/>
    </source>
</evidence>
<dbReference type="OrthoDB" id="5486437at2"/>
<dbReference type="AlphaFoldDB" id="A0A5C5V0D1"/>
<gene>
    <name evidence="14" type="ORF">KOR34_45780</name>
</gene>
<protein>
    <submittedName>
        <fullName evidence="14">Cyclic nucleotide-gated potassium channel</fullName>
    </submittedName>
</protein>
<accession>A0A5C5V0D1</accession>
<evidence type="ECO:0000256" key="9">
    <source>
        <dbReference type="ARBA" id="ARBA00023303"/>
    </source>
</evidence>